<evidence type="ECO:0008006" key="3">
    <source>
        <dbReference type="Google" id="ProtNLM"/>
    </source>
</evidence>
<proteinExistence type="predicted"/>
<comment type="caution">
    <text evidence="1">The sequence shown here is derived from an EMBL/GenBank/DDBJ whole genome shotgun (WGS) entry which is preliminary data.</text>
</comment>
<dbReference type="RefSeq" id="WP_065447341.1">
    <property type="nucleotide sequence ID" value="NZ_BCXY01000023.1"/>
</dbReference>
<sequence>MKGFKVDKEWMERNVLSNPTVQSALNAKARRIAPIVKRIALKEGDRHYAESVRVMQGRRPGTKSPTHLRRPYARVIIGDEHADAKEYGDGRIYPKKGYLRRAIAEAGG</sequence>
<reference evidence="1 2" key="1">
    <citation type="submission" date="2019-10" db="EMBL/GenBank/DDBJ databases">
        <authorList>
            <consortium name="Melissa Lawson"/>
            <person name="O'neill I."/>
        </authorList>
    </citation>
    <scope>NUCLEOTIDE SEQUENCE [LARGE SCALE GENOMIC DNA]</scope>
    <source>
        <strain evidence="1">LH_658</strain>
    </source>
</reference>
<dbReference type="EMBL" id="CABWJV010000001">
    <property type="protein sequence ID" value="VWQ11766.1"/>
    <property type="molecule type" value="Genomic_DNA"/>
</dbReference>
<protein>
    <recommendedName>
        <fullName evidence="3">HK97 gp10 family phage protein</fullName>
    </recommendedName>
</protein>
<dbReference type="Proteomes" id="UP000494211">
    <property type="component" value="Unassembled WGS sequence"/>
</dbReference>
<gene>
    <name evidence="1" type="ORF">BIFLH658_00135</name>
</gene>
<accession>A0ABY6Y8B9</accession>
<evidence type="ECO:0000313" key="2">
    <source>
        <dbReference type="Proteomes" id="UP000494211"/>
    </source>
</evidence>
<name>A0ABY6Y8B9_BIFPS</name>
<organism evidence="1 2">
    <name type="scientific">Bifidobacterium pseudocatenulatum</name>
    <dbReference type="NCBI Taxonomy" id="28026"/>
    <lineage>
        <taxon>Bacteria</taxon>
        <taxon>Bacillati</taxon>
        <taxon>Actinomycetota</taxon>
        <taxon>Actinomycetes</taxon>
        <taxon>Bifidobacteriales</taxon>
        <taxon>Bifidobacteriaceae</taxon>
        <taxon>Bifidobacterium</taxon>
    </lineage>
</organism>
<evidence type="ECO:0000313" key="1">
    <source>
        <dbReference type="EMBL" id="VWQ11766.1"/>
    </source>
</evidence>
<keyword evidence="2" id="KW-1185">Reference proteome</keyword>